<comment type="caution">
    <text evidence="4">The sequence shown here is derived from an EMBL/GenBank/DDBJ whole genome shotgun (WGS) entry which is preliminary data.</text>
</comment>
<dbReference type="GO" id="GO:0004061">
    <property type="term" value="F:arylformamidase activity"/>
    <property type="evidence" value="ECO:0007669"/>
    <property type="project" value="TreeGrafter"/>
</dbReference>
<reference evidence="4" key="1">
    <citation type="submission" date="2021-07" db="EMBL/GenBank/DDBJ databases">
        <title>Draft genome of Mortierella alpina, strain LL118, isolated from an aspen leaf litter sample.</title>
        <authorList>
            <person name="Yang S."/>
            <person name="Vinatzer B.A."/>
        </authorList>
    </citation>
    <scope>NUCLEOTIDE SEQUENCE</scope>
    <source>
        <strain evidence="4">LL118</strain>
    </source>
</reference>
<name>A0A9P8A3Z0_MORAP</name>
<evidence type="ECO:0000256" key="2">
    <source>
        <dbReference type="SAM" id="Phobius"/>
    </source>
</evidence>
<keyword evidence="2" id="KW-0472">Membrane</keyword>
<evidence type="ECO:0000313" key="5">
    <source>
        <dbReference type="Proteomes" id="UP000717515"/>
    </source>
</evidence>
<dbReference type="InterPro" id="IPR029058">
    <property type="entry name" value="AB_hydrolase_fold"/>
</dbReference>
<dbReference type="InterPro" id="IPR050300">
    <property type="entry name" value="GDXG_lipolytic_enzyme"/>
</dbReference>
<dbReference type="PROSITE" id="PS00122">
    <property type="entry name" value="CARBOXYLESTERASE_B_1"/>
    <property type="match status" value="1"/>
</dbReference>
<sequence>LPFVTIPSSYKRAPSPTAASACGSFAPLVLPGKRGKVARLILVAVILVPPVALFLLAMLPLVLLVAVTFTYSIAWVLYWNMAGVRTFSALPLNPRRVWKINKVFFSVILSNLTLIPIGVSLLKYRYWTVRGSAQVFMDVHYNLERPHNTLDVYVPQDPAQVMDSKSYRLSEKTRNGTKALRPIIVFIYGGAWSSGSKWMYTLVGARLRSMGYVVVVPDYSIFPQGQVMDMEQDVKMAIQWAYRNCMTFGGDPQRLYIKGHSAGAHLCALTVLNDSIRRLPPSLFGSSPAAISKSPILSTLFSRNLQSSNDSDDVLPRIRGMILCSGVYEIGEHFKHETMRGVEEISAMARVMGNSESSFRTYSPTCILQELLQVSTRVDRNYPTESQTRHQNMLRHLKSLLPVETLVVHGDLDQTVPMRSSSEFYMELKTLQLGPSAKFRIIQGMGHEEPVVALMPCSVRDAPFRQPLMDEISQFIDARRA</sequence>
<feature type="non-terminal residue" evidence="4">
    <location>
        <position position="1"/>
    </location>
</feature>
<accession>A0A9P8A3Z0</accession>
<evidence type="ECO:0000256" key="1">
    <source>
        <dbReference type="ARBA" id="ARBA00022801"/>
    </source>
</evidence>
<dbReference type="InterPro" id="IPR019826">
    <property type="entry name" value="Carboxylesterase_B_AS"/>
</dbReference>
<evidence type="ECO:0000313" key="4">
    <source>
        <dbReference type="EMBL" id="KAG9322940.1"/>
    </source>
</evidence>
<dbReference type="Gene3D" id="3.40.50.1820">
    <property type="entry name" value="alpha/beta hydrolase"/>
    <property type="match status" value="1"/>
</dbReference>
<keyword evidence="1" id="KW-0378">Hydrolase</keyword>
<dbReference type="SUPFAM" id="SSF53474">
    <property type="entry name" value="alpha/beta-Hydrolases"/>
    <property type="match status" value="1"/>
</dbReference>
<dbReference type="Pfam" id="PF20434">
    <property type="entry name" value="BD-FAE"/>
    <property type="match status" value="1"/>
</dbReference>
<dbReference type="PANTHER" id="PTHR48081:SF33">
    <property type="entry name" value="KYNURENINE FORMAMIDASE"/>
    <property type="match status" value="1"/>
</dbReference>
<feature type="transmembrane region" description="Helical" evidence="2">
    <location>
        <begin position="179"/>
        <end position="200"/>
    </location>
</feature>
<dbReference type="EMBL" id="JAIFTL010000122">
    <property type="protein sequence ID" value="KAG9322940.1"/>
    <property type="molecule type" value="Genomic_DNA"/>
</dbReference>
<keyword evidence="2" id="KW-1133">Transmembrane helix</keyword>
<feature type="transmembrane region" description="Helical" evidence="2">
    <location>
        <begin position="37"/>
        <end position="56"/>
    </location>
</feature>
<feature type="transmembrane region" description="Helical" evidence="2">
    <location>
        <begin position="103"/>
        <end position="122"/>
    </location>
</feature>
<proteinExistence type="predicted"/>
<keyword evidence="2" id="KW-0812">Transmembrane</keyword>
<dbReference type="PANTHER" id="PTHR48081">
    <property type="entry name" value="AB HYDROLASE SUPERFAMILY PROTEIN C4A8.06C"/>
    <property type="match status" value="1"/>
</dbReference>
<gene>
    <name evidence="4" type="ORF">KVV02_004316</name>
</gene>
<evidence type="ECO:0000259" key="3">
    <source>
        <dbReference type="Pfam" id="PF20434"/>
    </source>
</evidence>
<dbReference type="AlphaFoldDB" id="A0A9P8A3Z0"/>
<organism evidence="4 5">
    <name type="scientific">Mortierella alpina</name>
    <name type="common">Oleaginous fungus</name>
    <name type="synonym">Mortierella renispora</name>
    <dbReference type="NCBI Taxonomy" id="64518"/>
    <lineage>
        <taxon>Eukaryota</taxon>
        <taxon>Fungi</taxon>
        <taxon>Fungi incertae sedis</taxon>
        <taxon>Mucoromycota</taxon>
        <taxon>Mortierellomycotina</taxon>
        <taxon>Mortierellomycetes</taxon>
        <taxon>Mortierellales</taxon>
        <taxon>Mortierellaceae</taxon>
        <taxon>Mortierella</taxon>
    </lineage>
</organism>
<dbReference type="Proteomes" id="UP000717515">
    <property type="component" value="Unassembled WGS sequence"/>
</dbReference>
<feature type="transmembrane region" description="Helical" evidence="2">
    <location>
        <begin position="62"/>
        <end position="82"/>
    </location>
</feature>
<feature type="domain" description="BD-FAE-like" evidence="3">
    <location>
        <begin position="177"/>
        <end position="278"/>
    </location>
</feature>
<protein>
    <recommendedName>
        <fullName evidence="3">BD-FAE-like domain-containing protein</fullName>
    </recommendedName>
</protein>
<dbReference type="InterPro" id="IPR049492">
    <property type="entry name" value="BD-FAE-like_dom"/>
</dbReference>